<comment type="caution">
    <text evidence="2">The sequence shown here is derived from an EMBL/GenBank/DDBJ whole genome shotgun (WGS) entry which is preliminary data.</text>
</comment>
<evidence type="ECO:0000313" key="3">
    <source>
        <dbReference type="Proteomes" id="UP001069090"/>
    </source>
</evidence>
<dbReference type="Pfam" id="PF19878">
    <property type="entry name" value="DUF6351"/>
    <property type="match status" value="1"/>
</dbReference>
<gene>
    <name evidence="2" type="ORF">O0V09_00650</name>
</gene>
<dbReference type="EMBL" id="JAPTGG010000001">
    <property type="protein sequence ID" value="MCZ0863686.1"/>
    <property type="molecule type" value="Genomic_DNA"/>
</dbReference>
<dbReference type="Proteomes" id="UP001069090">
    <property type="component" value="Unassembled WGS sequence"/>
</dbReference>
<evidence type="ECO:0000313" key="2">
    <source>
        <dbReference type="EMBL" id="MCZ0863686.1"/>
    </source>
</evidence>
<dbReference type="InterPro" id="IPR029058">
    <property type="entry name" value="AB_hydrolase_fold"/>
</dbReference>
<feature type="domain" description="DUF6351" evidence="1">
    <location>
        <begin position="86"/>
        <end position="730"/>
    </location>
</feature>
<dbReference type="SUPFAM" id="SSF53474">
    <property type="entry name" value="alpha/beta-Hydrolases"/>
    <property type="match status" value="1"/>
</dbReference>
<sequence length="820" mass="90802">MKKLLKYCAVLFTGLFLLSLGAVLYVLAQVRPMPEQTKQYVVGMPAMADELSTPAAYSGLHPRYSSRPNETFSFPISLGSTGPVQPLFAGANRYPFLCGRNKVHSLQPMIDNQHRLGVPVYGGDGDKGLSEEIIGYSKDCSHLTQASYFYNRLGTAKFYPLAEANNDIAKITVNGREIDFIVRLETGTINRYFYGLAVLKGAGSLAEPSVENWNQRLIYQFRGGVGIGKRQGNIKSADLLERRYEAIKQGYAVVYSTANQTSNHYNIWLAEDTALRVKKQFQSLYGEPLYTVGIGGSGGAIQQYLFAQNNPELLDAAIALYSYPDMVTQTTYVMDCEPLEYYFDVTDAANPLWRSWKKRSLIEGVNAQEEADNEFAFLSYAAALLNGELPKISKGSSECVQGWRGLTPVVHNPNFIHFSKKYRRRIADNEHWTHWDDLKQFYGVDEHGYANSTWDNVGVQYGLQALRNGDISPELFLNINSHVGGWKPFHEMEQEKYWLMLGKVLPVDFSQWSHHNMLLSEGAKPAARTRGSLAAMHGAYRSGHVFLGYADIPIIDLRHYLEDELDMHHSTASFASRVRMLKGQGHADNQLIWMTEKPHIPIVEALSLLDQWLQNQRLHPDKTIAANKPAAAQDACFNAAGQLLAEGEDVWNGDWNQQPDGACSQVYPRYKTSREVAGDSIAGDVFKCQLQPVAQAMAAGVYGRINMQPLQAQLERVFPEGVCDYSQKDAGLPVSVWLGEPSQQLVASPTGLGERVAAVEEVELNNAALNNTALNKPVLDDATLHSTSVDKAAGHPVGRSHGQGTAAISVAPMALSLLQP</sequence>
<organism evidence="2 3">
    <name type="scientific">Dasania phycosphaerae</name>
    <dbReference type="NCBI Taxonomy" id="2950436"/>
    <lineage>
        <taxon>Bacteria</taxon>
        <taxon>Pseudomonadati</taxon>
        <taxon>Pseudomonadota</taxon>
        <taxon>Gammaproteobacteria</taxon>
        <taxon>Cellvibrionales</taxon>
        <taxon>Spongiibacteraceae</taxon>
        <taxon>Dasania</taxon>
    </lineage>
</organism>
<dbReference type="AlphaFoldDB" id="A0A9J6RGB2"/>
<dbReference type="RefSeq" id="WP_258329833.1">
    <property type="nucleotide sequence ID" value="NZ_JAPTGG010000001.1"/>
</dbReference>
<reference evidence="2 3" key="1">
    <citation type="submission" date="2022-12" db="EMBL/GenBank/DDBJ databases">
        <title>Dasania phycosphaerae sp. nov., isolated from particulate material of the south coast of Korea.</title>
        <authorList>
            <person name="Jiang Y."/>
        </authorList>
    </citation>
    <scope>NUCLEOTIDE SEQUENCE [LARGE SCALE GENOMIC DNA]</scope>
    <source>
        <strain evidence="2 3">GY-19</strain>
    </source>
</reference>
<name>A0A9J6RGB2_9GAMM</name>
<keyword evidence="3" id="KW-1185">Reference proteome</keyword>
<accession>A0A9J6RGB2</accession>
<protein>
    <submittedName>
        <fullName evidence="2">DUF6351 family protein</fullName>
    </submittedName>
</protein>
<evidence type="ECO:0000259" key="1">
    <source>
        <dbReference type="Pfam" id="PF19878"/>
    </source>
</evidence>
<proteinExistence type="predicted"/>
<dbReference type="InterPro" id="IPR045556">
    <property type="entry name" value="DUF6351"/>
</dbReference>